<evidence type="ECO:0000256" key="6">
    <source>
        <dbReference type="ARBA" id="ARBA00022882"/>
    </source>
</evidence>
<dbReference type="PANTHER" id="PTHR11537">
    <property type="entry name" value="VOLTAGE-GATED POTASSIUM CHANNEL"/>
    <property type="match status" value="1"/>
</dbReference>
<keyword evidence="3" id="KW-0633">Potassium transport</keyword>
<evidence type="ECO:0000256" key="2">
    <source>
        <dbReference type="ARBA" id="ARBA00022448"/>
    </source>
</evidence>
<keyword evidence="7" id="KW-0630">Potassium</keyword>
<evidence type="ECO:0000256" key="1">
    <source>
        <dbReference type="ARBA" id="ARBA00004141"/>
    </source>
</evidence>
<evidence type="ECO:0000259" key="13">
    <source>
        <dbReference type="Pfam" id="PF00520"/>
    </source>
</evidence>
<dbReference type="GO" id="GO:0008076">
    <property type="term" value="C:voltage-gated potassium channel complex"/>
    <property type="evidence" value="ECO:0007669"/>
    <property type="project" value="InterPro"/>
</dbReference>
<evidence type="ECO:0000256" key="4">
    <source>
        <dbReference type="ARBA" id="ARBA00022692"/>
    </source>
</evidence>
<keyword evidence="9" id="KW-0406">Ion transport</keyword>
<keyword evidence="10 12" id="KW-0472">Membrane</keyword>
<dbReference type="InterPro" id="IPR005821">
    <property type="entry name" value="Ion_trans_dom"/>
</dbReference>
<dbReference type="Gene3D" id="1.20.120.350">
    <property type="entry name" value="Voltage-gated potassium channels. Chain C"/>
    <property type="match status" value="1"/>
</dbReference>
<dbReference type="AlphaFoldDB" id="A0A0H5RCB9"/>
<dbReference type="Pfam" id="PF00520">
    <property type="entry name" value="Ion_trans"/>
    <property type="match status" value="1"/>
</dbReference>
<feature type="non-terminal residue" evidence="14">
    <location>
        <position position="1"/>
    </location>
</feature>
<comment type="subcellular location">
    <subcellularLocation>
        <location evidence="1">Membrane</location>
        <topology evidence="1">Multi-pass membrane protein</topology>
    </subcellularLocation>
</comment>
<reference evidence="14" key="1">
    <citation type="submission" date="2015-04" db="EMBL/GenBank/DDBJ databases">
        <title>The genome sequence of the plant pathogenic Rhizarian Plasmodiophora brassicae reveals insights in its biotrophic life cycle and the origin of chitin synthesis.</title>
        <authorList>
            <person name="Schwelm A."/>
            <person name="Fogelqvist J."/>
            <person name="Knaust A."/>
            <person name="Julke S."/>
            <person name="Lilja T."/>
            <person name="Dhandapani V."/>
            <person name="Bonilla-Rosso G."/>
            <person name="Karlsson M."/>
            <person name="Shevchenko A."/>
            <person name="Choi S.R."/>
            <person name="Kim H.G."/>
            <person name="Park J.Y."/>
            <person name="Lim Y.P."/>
            <person name="Ludwig-Muller J."/>
            <person name="Dixelius C."/>
        </authorList>
    </citation>
    <scope>NUCLEOTIDE SEQUENCE</scope>
    <source>
        <tissue evidence="14">Potato root galls</tissue>
    </source>
</reference>
<dbReference type="SUPFAM" id="SSF81324">
    <property type="entry name" value="Voltage-gated potassium channels"/>
    <property type="match status" value="1"/>
</dbReference>
<dbReference type="GO" id="GO:0001508">
    <property type="term" value="P:action potential"/>
    <property type="evidence" value="ECO:0007669"/>
    <property type="project" value="TreeGrafter"/>
</dbReference>
<sequence>LIRWYQTTRRTRPYEISAGIEKVSMATKVAWDEAGQSVKNLYRLRPMQTYQPESELSSRYRVWRLFDDPASGRTAQALGTAMIGLICLSSTAFILETVPELDWVDETVWNMIERLCVAAFTVEFTIRVACCPDLAKFVKDPLNLVDFLAIVPYYIETLTSNDGNTSSSAIFRILRLVRIFRVFKISRYVTWVGVFNDAIMASAHPLAMLVYIMAVALVVFGTAMHYAERGRLDRISGAYLRADGTSSPFFSIPASFWWCIITMTTVGYGDDVPVTTLGRYIEARTQITITQPSVCVELLAMLWVQKIVVAMADAKAIPY</sequence>
<keyword evidence="4 12" id="KW-0812">Transmembrane</keyword>
<dbReference type="InterPro" id="IPR028325">
    <property type="entry name" value="VG_K_chnl"/>
</dbReference>
<organism evidence="14">
    <name type="scientific">Spongospora subterranea</name>
    <dbReference type="NCBI Taxonomy" id="70186"/>
    <lineage>
        <taxon>Eukaryota</taxon>
        <taxon>Sar</taxon>
        <taxon>Rhizaria</taxon>
        <taxon>Endomyxa</taxon>
        <taxon>Phytomyxea</taxon>
        <taxon>Plasmodiophorida</taxon>
        <taxon>Plasmodiophoridae</taxon>
        <taxon>Spongospora</taxon>
    </lineage>
</organism>
<proteinExistence type="predicted"/>
<evidence type="ECO:0000256" key="5">
    <source>
        <dbReference type="ARBA" id="ARBA00022826"/>
    </source>
</evidence>
<protein>
    <recommendedName>
        <fullName evidence="13">Ion transport domain-containing protein</fullName>
    </recommendedName>
</protein>
<dbReference type="FunFam" id="1.20.120.350:FF:000091">
    <property type="entry name" value="Predicted protein"/>
    <property type="match status" value="1"/>
</dbReference>
<dbReference type="PANTHER" id="PTHR11537:SF254">
    <property type="entry name" value="POTASSIUM VOLTAGE-GATED CHANNEL PROTEIN SHAB"/>
    <property type="match status" value="1"/>
</dbReference>
<evidence type="ECO:0000256" key="3">
    <source>
        <dbReference type="ARBA" id="ARBA00022538"/>
    </source>
</evidence>
<evidence type="ECO:0000256" key="12">
    <source>
        <dbReference type="SAM" id="Phobius"/>
    </source>
</evidence>
<keyword evidence="5" id="KW-0631">Potassium channel</keyword>
<evidence type="ECO:0000313" key="14">
    <source>
        <dbReference type="EMBL" id="CRZ11880.1"/>
    </source>
</evidence>
<keyword evidence="2" id="KW-0813">Transport</keyword>
<accession>A0A0H5RCB9</accession>
<dbReference type="InterPro" id="IPR027359">
    <property type="entry name" value="Volt_channel_dom_sf"/>
</dbReference>
<keyword evidence="11" id="KW-0407">Ion channel</keyword>
<dbReference type="Gene3D" id="1.10.287.70">
    <property type="match status" value="1"/>
</dbReference>
<evidence type="ECO:0000256" key="9">
    <source>
        <dbReference type="ARBA" id="ARBA00023065"/>
    </source>
</evidence>
<keyword evidence="8 12" id="KW-1133">Transmembrane helix</keyword>
<feature type="domain" description="Ion transport" evidence="13">
    <location>
        <begin position="79"/>
        <end position="279"/>
    </location>
</feature>
<keyword evidence="6" id="KW-0851">Voltage-gated channel</keyword>
<dbReference type="GO" id="GO:0005249">
    <property type="term" value="F:voltage-gated potassium channel activity"/>
    <property type="evidence" value="ECO:0007669"/>
    <property type="project" value="InterPro"/>
</dbReference>
<evidence type="ECO:0000256" key="7">
    <source>
        <dbReference type="ARBA" id="ARBA00022958"/>
    </source>
</evidence>
<feature type="transmembrane region" description="Helical" evidence="12">
    <location>
        <begin position="209"/>
        <end position="227"/>
    </location>
</feature>
<evidence type="ECO:0000256" key="11">
    <source>
        <dbReference type="ARBA" id="ARBA00023303"/>
    </source>
</evidence>
<dbReference type="PRINTS" id="PR00169">
    <property type="entry name" value="KCHANNEL"/>
</dbReference>
<dbReference type="EMBL" id="HACM01011438">
    <property type="protein sequence ID" value="CRZ11880.1"/>
    <property type="molecule type" value="Transcribed_RNA"/>
</dbReference>
<evidence type="ECO:0000256" key="10">
    <source>
        <dbReference type="ARBA" id="ARBA00023136"/>
    </source>
</evidence>
<name>A0A0H5RCB9_9EUKA</name>
<evidence type="ECO:0000256" key="8">
    <source>
        <dbReference type="ARBA" id="ARBA00022989"/>
    </source>
</evidence>